<dbReference type="GO" id="GO:0000981">
    <property type="term" value="F:DNA-binding transcription factor activity, RNA polymerase II-specific"/>
    <property type="evidence" value="ECO:0007669"/>
    <property type="project" value="InterPro"/>
</dbReference>
<dbReference type="GO" id="GO:0003677">
    <property type="term" value="F:DNA binding"/>
    <property type="evidence" value="ECO:0007669"/>
    <property type="project" value="UniProtKB-KW"/>
</dbReference>
<dbReference type="SMART" id="SM00066">
    <property type="entry name" value="GAL4"/>
    <property type="match status" value="1"/>
</dbReference>
<evidence type="ECO:0000256" key="2">
    <source>
        <dbReference type="ARBA" id="ARBA00023125"/>
    </source>
</evidence>
<dbReference type="GO" id="GO:0008270">
    <property type="term" value="F:zinc ion binding"/>
    <property type="evidence" value="ECO:0007669"/>
    <property type="project" value="InterPro"/>
</dbReference>
<name>A0A1V6TQY2_9EURO</name>
<accession>A0A1V6TQY2</accession>
<dbReference type="InterPro" id="IPR001138">
    <property type="entry name" value="Zn2Cys6_DnaBD"/>
</dbReference>
<keyword evidence="3" id="KW-0804">Transcription</keyword>
<dbReference type="CDD" id="cd00067">
    <property type="entry name" value="GAL4"/>
    <property type="match status" value="1"/>
</dbReference>
<keyword evidence="7" id="KW-1185">Reference proteome</keyword>
<protein>
    <recommendedName>
        <fullName evidence="5">Zn(2)-C6 fungal-type domain-containing protein</fullName>
    </recommendedName>
</protein>
<dbReference type="InterPro" id="IPR036864">
    <property type="entry name" value="Zn2-C6_fun-type_DNA-bd_sf"/>
</dbReference>
<dbReference type="EMBL" id="MLKD01000003">
    <property type="protein sequence ID" value="OQE28691.1"/>
    <property type="molecule type" value="Genomic_DNA"/>
</dbReference>
<comment type="caution">
    <text evidence="6">The sequence shown here is derived from an EMBL/GenBank/DDBJ whole genome shotgun (WGS) entry which is preliminary data.</text>
</comment>
<dbReference type="PROSITE" id="PS00463">
    <property type="entry name" value="ZN2_CY6_FUNGAL_1"/>
    <property type="match status" value="1"/>
</dbReference>
<sequence length="547" mass="62648">MFRRRESKSCANCRAVKRRCDKQFPHCGQCIRKGEKCPGYRDEWDLIFRDQTSHTIKRSKGENLNMVASKSNGSSPSTYSPSIGSNEMEDMYFFKSQQHFIRQKISALSNASKLSPVISGSSMMRNQIFSSFLSECFPSNSECASDINLTRFILSGLSLLPQKSSMLEMALSALSCIFLGKIRHNEPLFQHGLQLYNRGIRHMSNILGGKMYNDDMVYTSVVFQQIQTHYCPYTLGEWIAHVDGLCAIMTCYRRRMQTTPMIAAIFGKYQKMKVLLSGIGHLSKETIAWLNEPNEGGPWFGVIRLLTEMSRITSTIRTTDVSNLEANATLLEDCLALEKDHMEFYVEIEQGVSGEPPTYTRGELISAMPPTDDLFGPAYRFSSLEDAMLHLFYWLSLSSVYPLLHQCRARTVDASAELHGSSQSEKDETHRLVISYVSKAARCLPYCGQDSMRSFAYYHLLCAVQVSRVYAHARDWDRFMWAQHVFTFIELSGYEYAARYREIWWDYWFDSQKHNSCSILNYRQLAKKSNKIVYTVSEGDTSDVATR</sequence>
<evidence type="ECO:0000256" key="4">
    <source>
        <dbReference type="ARBA" id="ARBA00023242"/>
    </source>
</evidence>
<evidence type="ECO:0000256" key="1">
    <source>
        <dbReference type="ARBA" id="ARBA00023015"/>
    </source>
</evidence>
<evidence type="ECO:0000313" key="6">
    <source>
        <dbReference type="EMBL" id="OQE28691.1"/>
    </source>
</evidence>
<feature type="domain" description="Zn(2)-C6 fungal-type" evidence="5">
    <location>
        <begin position="9"/>
        <end position="37"/>
    </location>
</feature>
<gene>
    <name evidence="6" type="ORF">PENSTE_c003G07823</name>
</gene>
<dbReference type="PANTHER" id="PTHR38791:SF1">
    <property type="entry name" value="TRANSCRIPTION FACTOR, PUTATIVE-RELATED"/>
    <property type="match status" value="1"/>
</dbReference>
<dbReference type="InterPro" id="IPR053175">
    <property type="entry name" value="DHMBA_Reg_Transcription_Factor"/>
</dbReference>
<dbReference type="OrthoDB" id="4491390at2759"/>
<dbReference type="Pfam" id="PF00172">
    <property type="entry name" value="Zn_clus"/>
    <property type="match status" value="1"/>
</dbReference>
<dbReference type="PANTHER" id="PTHR38791">
    <property type="entry name" value="ZN(II)2CYS6 TRANSCRIPTION FACTOR (EUROFUNG)-RELATED-RELATED"/>
    <property type="match status" value="1"/>
</dbReference>
<keyword evidence="1" id="KW-0805">Transcription regulation</keyword>
<organism evidence="6 7">
    <name type="scientific">Penicillium steckii</name>
    <dbReference type="NCBI Taxonomy" id="303698"/>
    <lineage>
        <taxon>Eukaryota</taxon>
        <taxon>Fungi</taxon>
        <taxon>Dikarya</taxon>
        <taxon>Ascomycota</taxon>
        <taxon>Pezizomycotina</taxon>
        <taxon>Eurotiomycetes</taxon>
        <taxon>Eurotiomycetidae</taxon>
        <taxon>Eurotiales</taxon>
        <taxon>Aspergillaceae</taxon>
        <taxon>Penicillium</taxon>
    </lineage>
</organism>
<dbReference type="PROSITE" id="PS50048">
    <property type="entry name" value="ZN2_CY6_FUNGAL_2"/>
    <property type="match status" value="1"/>
</dbReference>
<dbReference type="Gene3D" id="4.10.240.10">
    <property type="entry name" value="Zn(2)-C6 fungal-type DNA-binding domain"/>
    <property type="match status" value="1"/>
</dbReference>
<keyword evidence="4" id="KW-0539">Nucleus</keyword>
<evidence type="ECO:0000256" key="3">
    <source>
        <dbReference type="ARBA" id="ARBA00023163"/>
    </source>
</evidence>
<proteinExistence type="predicted"/>
<dbReference type="AlphaFoldDB" id="A0A1V6TQY2"/>
<evidence type="ECO:0000259" key="5">
    <source>
        <dbReference type="PROSITE" id="PS50048"/>
    </source>
</evidence>
<evidence type="ECO:0000313" key="7">
    <source>
        <dbReference type="Proteomes" id="UP000191285"/>
    </source>
</evidence>
<dbReference type="Proteomes" id="UP000191285">
    <property type="component" value="Unassembled WGS sequence"/>
</dbReference>
<keyword evidence="2" id="KW-0238">DNA-binding</keyword>
<reference evidence="7" key="1">
    <citation type="journal article" date="2017" name="Nat. Microbiol.">
        <title>Global analysis of biosynthetic gene clusters reveals vast potential of secondary metabolite production in Penicillium species.</title>
        <authorList>
            <person name="Nielsen J.C."/>
            <person name="Grijseels S."/>
            <person name="Prigent S."/>
            <person name="Ji B."/>
            <person name="Dainat J."/>
            <person name="Nielsen K.F."/>
            <person name="Frisvad J.C."/>
            <person name="Workman M."/>
            <person name="Nielsen J."/>
        </authorList>
    </citation>
    <scope>NUCLEOTIDE SEQUENCE [LARGE SCALE GENOMIC DNA]</scope>
    <source>
        <strain evidence="7">IBT 24891</strain>
    </source>
</reference>
<dbReference type="SUPFAM" id="SSF57701">
    <property type="entry name" value="Zn2/Cys6 DNA-binding domain"/>
    <property type="match status" value="1"/>
</dbReference>